<comment type="caution">
    <text evidence="3">The sequence shown here is derived from an EMBL/GenBank/DDBJ whole genome shotgun (WGS) entry which is preliminary data.</text>
</comment>
<dbReference type="GO" id="GO:0016020">
    <property type="term" value="C:membrane"/>
    <property type="evidence" value="ECO:0007669"/>
    <property type="project" value="InterPro"/>
</dbReference>
<name>A0A837CMR7_9BRAD</name>
<evidence type="ECO:0000313" key="4">
    <source>
        <dbReference type="Proteomes" id="UP000024900"/>
    </source>
</evidence>
<protein>
    <recommendedName>
        <fullName evidence="2">EamA domain-containing protein</fullName>
    </recommendedName>
</protein>
<evidence type="ECO:0000259" key="2">
    <source>
        <dbReference type="Pfam" id="PF00892"/>
    </source>
</evidence>
<proteinExistence type="predicted"/>
<dbReference type="EMBL" id="ADOU02000004">
    <property type="protein sequence ID" value="KGJ70610.1"/>
    <property type="molecule type" value="Genomic_DNA"/>
</dbReference>
<accession>A0A837CMR7</accession>
<evidence type="ECO:0000256" key="1">
    <source>
        <dbReference type="SAM" id="Phobius"/>
    </source>
</evidence>
<feature type="domain" description="EamA" evidence="2">
    <location>
        <begin position="2"/>
        <end position="117"/>
    </location>
</feature>
<dbReference type="InterPro" id="IPR000620">
    <property type="entry name" value="EamA_dom"/>
</dbReference>
<dbReference type="Proteomes" id="UP000024900">
    <property type="component" value="Unassembled WGS sequence"/>
</dbReference>
<keyword evidence="1" id="KW-0472">Membrane</keyword>
<feature type="transmembrane region" description="Helical" evidence="1">
    <location>
        <begin position="12"/>
        <end position="33"/>
    </location>
</feature>
<dbReference type="SUPFAM" id="SSF103481">
    <property type="entry name" value="Multidrug resistance efflux transporter EmrE"/>
    <property type="match status" value="1"/>
</dbReference>
<dbReference type="InterPro" id="IPR037185">
    <property type="entry name" value="EmrE-like"/>
</dbReference>
<reference evidence="3 4" key="1">
    <citation type="journal article" date="2014" name="BMC Genomics">
        <title>Comparative genomics of Bradyrhizobium japonicum CPAC 15 and Bradyrhizobium diazoefficiens CPAC 7: elite model strains for understanding symbiotic performance with soybean.</title>
        <authorList>
            <person name="Siqueira A.F."/>
            <person name="Ormeno-Orrillo E."/>
            <person name="Souza R.C."/>
            <person name="Rodrigues E.P."/>
            <person name="Almeida L.G."/>
            <person name="Barcellos F.G."/>
            <person name="Batista J.S."/>
            <person name="Nakatami A.S."/>
            <person name="Martinez-Romero E."/>
            <person name="Vasconcelos A.T."/>
            <person name="Hungria M."/>
        </authorList>
    </citation>
    <scope>NUCLEOTIDE SEQUENCE [LARGE SCALE GENOMIC DNA]</scope>
    <source>
        <strain evidence="3 4">SEMIA 5080</strain>
    </source>
</reference>
<dbReference type="Pfam" id="PF00892">
    <property type="entry name" value="EamA"/>
    <property type="match status" value="1"/>
</dbReference>
<evidence type="ECO:0000313" key="3">
    <source>
        <dbReference type="EMBL" id="KGJ70610.1"/>
    </source>
</evidence>
<dbReference type="RefSeq" id="WP_080668050.1">
    <property type="nucleotide sequence ID" value="NZ_ADOU02000004.1"/>
</dbReference>
<dbReference type="AlphaFoldDB" id="A0A837CMR7"/>
<organism evidence="3 4">
    <name type="scientific">Bradyrhizobium diazoefficiens SEMIA 5080</name>
    <dbReference type="NCBI Taxonomy" id="754504"/>
    <lineage>
        <taxon>Bacteria</taxon>
        <taxon>Pseudomonadati</taxon>
        <taxon>Pseudomonadota</taxon>
        <taxon>Alphaproteobacteria</taxon>
        <taxon>Hyphomicrobiales</taxon>
        <taxon>Nitrobacteraceae</taxon>
        <taxon>Bradyrhizobium</taxon>
    </lineage>
</organism>
<feature type="transmembrane region" description="Helical" evidence="1">
    <location>
        <begin position="45"/>
        <end position="68"/>
    </location>
</feature>
<feature type="transmembrane region" description="Helical" evidence="1">
    <location>
        <begin position="89"/>
        <end position="117"/>
    </location>
</feature>
<keyword evidence="1" id="KW-0812">Transmembrane</keyword>
<sequence length="124" mass="12533">MLSRPLMQRSSALGFLTVGMGAGAVVLVLAGLVKGSFAALDHFTTAQWIAGIYLGAGGGALAFILWVMARATPTRVANTMTVNPIAATLLAALLIGGPITANLLVGLLAVFAGIWIATSEAKPA</sequence>
<gene>
    <name evidence="3" type="ORF">BJA5080_06750</name>
</gene>
<keyword evidence="1" id="KW-1133">Transmembrane helix</keyword>